<protein>
    <submittedName>
        <fullName evidence="1">Uncharacterized protein</fullName>
    </submittedName>
</protein>
<dbReference type="EMBL" id="JAHESD010000111">
    <property type="protein sequence ID" value="MBT1706429.1"/>
    <property type="molecule type" value="Genomic_DNA"/>
</dbReference>
<dbReference type="RefSeq" id="WP_254157754.1">
    <property type="nucleotide sequence ID" value="NZ_JAHESD010000111.1"/>
</dbReference>
<dbReference type="Proteomes" id="UP000772618">
    <property type="component" value="Unassembled WGS sequence"/>
</dbReference>
<evidence type="ECO:0000313" key="1">
    <source>
        <dbReference type="EMBL" id="MBT1706429.1"/>
    </source>
</evidence>
<keyword evidence="2" id="KW-1185">Reference proteome</keyword>
<proteinExistence type="predicted"/>
<accession>A0ABS5W0C0</accession>
<gene>
    <name evidence="1" type="ORF">KK060_24335</name>
</gene>
<organism evidence="1 2">
    <name type="scientific">Chryseosolibacter indicus</name>
    <dbReference type="NCBI Taxonomy" id="2782351"/>
    <lineage>
        <taxon>Bacteria</taxon>
        <taxon>Pseudomonadati</taxon>
        <taxon>Bacteroidota</taxon>
        <taxon>Cytophagia</taxon>
        <taxon>Cytophagales</taxon>
        <taxon>Chryseotaleaceae</taxon>
        <taxon>Chryseosolibacter</taxon>
    </lineage>
</organism>
<reference evidence="1 2" key="1">
    <citation type="submission" date="2021-05" db="EMBL/GenBank/DDBJ databases">
        <title>A Polyphasic approach of four new species of the genus Ohtaekwangia: Ohtaekwangia histidinii sp. nov., Ohtaekwangia cretensis sp. nov., Ohtaekwangia indiensis sp. nov., Ohtaekwangia reichenbachii sp. nov. from diverse environment.</title>
        <authorList>
            <person name="Octaviana S."/>
        </authorList>
    </citation>
    <scope>NUCLEOTIDE SEQUENCE [LARGE SCALE GENOMIC DNA]</scope>
    <source>
        <strain evidence="1 2">PWU20</strain>
    </source>
</reference>
<sequence>MGKIQNNIVTKGFSGKYSEDLMFRQIDKKTTFSRVGVNTKSPTAQQTEVRKKFTEASFFASGAIDNPQTFADYKTMAELQGLKSAYIAALTDFLTEPEIGGAFTAGYKGQVGELINIVPKVPYKITEIDVSILRPDGAVLESGKAQPSVENWKYAATVANAAVKGSKLVLVARDRQGREVTFEQVL</sequence>
<name>A0ABS5W0C0_9BACT</name>
<evidence type="ECO:0000313" key="2">
    <source>
        <dbReference type="Proteomes" id="UP000772618"/>
    </source>
</evidence>
<comment type="caution">
    <text evidence="1">The sequence shown here is derived from an EMBL/GenBank/DDBJ whole genome shotgun (WGS) entry which is preliminary data.</text>
</comment>